<proteinExistence type="predicted"/>
<feature type="region of interest" description="Disordered" evidence="1">
    <location>
        <begin position="1"/>
        <end position="20"/>
    </location>
</feature>
<dbReference type="PANTHER" id="PTHR14187:SF5">
    <property type="entry name" value="HEAT SHOCK 70 KDA PROTEIN 12A"/>
    <property type="match status" value="1"/>
</dbReference>
<dbReference type="Proteomes" id="UP000467700">
    <property type="component" value="Unassembled WGS sequence"/>
</dbReference>
<dbReference type="CDD" id="cd10170">
    <property type="entry name" value="ASKHA_NBD_HSP70"/>
    <property type="match status" value="1"/>
</dbReference>
<dbReference type="OrthoDB" id="2963168at2759"/>
<reference evidence="2 3" key="1">
    <citation type="submission" date="2020-01" db="EMBL/GenBank/DDBJ databases">
        <authorList>
            <person name="Gupta K D."/>
        </authorList>
    </citation>
    <scope>NUCLEOTIDE SEQUENCE [LARGE SCALE GENOMIC DNA]</scope>
</reference>
<name>A0A8S0X4D6_CYCAE</name>
<dbReference type="EMBL" id="CACVBS010000057">
    <property type="protein sequence ID" value="CAA7266792.1"/>
    <property type="molecule type" value="Genomic_DNA"/>
</dbReference>
<comment type="caution">
    <text evidence="2">The sequence shown here is derived from an EMBL/GenBank/DDBJ whole genome shotgun (WGS) entry which is preliminary data.</text>
</comment>
<evidence type="ECO:0000313" key="3">
    <source>
        <dbReference type="Proteomes" id="UP000467700"/>
    </source>
</evidence>
<organism evidence="2 3">
    <name type="scientific">Cyclocybe aegerita</name>
    <name type="common">Black poplar mushroom</name>
    <name type="synonym">Agrocybe aegerita</name>
    <dbReference type="NCBI Taxonomy" id="1973307"/>
    <lineage>
        <taxon>Eukaryota</taxon>
        <taxon>Fungi</taxon>
        <taxon>Dikarya</taxon>
        <taxon>Basidiomycota</taxon>
        <taxon>Agaricomycotina</taxon>
        <taxon>Agaricomycetes</taxon>
        <taxon>Agaricomycetidae</taxon>
        <taxon>Agaricales</taxon>
        <taxon>Agaricineae</taxon>
        <taxon>Bolbitiaceae</taxon>
        <taxon>Cyclocybe</taxon>
    </lineage>
</organism>
<evidence type="ECO:0000256" key="1">
    <source>
        <dbReference type="SAM" id="MobiDB-lite"/>
    </source>
</evidence>
<dbReference type="SUPFAM" id="SSF53067">
    <property type="entry name" value="Actin-like ATPase domain"/>
    <property type="match status" value="1"/>
</dbReference>
<accession>A0A8S0X4D6</accession>
<dbReference type="Gene3D" id="3.30.420.40">
    <property type="match status" value="1"/>
</dbReference>
<feature type="compositionally biased region" description="Basic and acidic residues" evidence="1">
    <location>
        <begin position="44"/>
        <end position="55"/>
    </location>
</feature>
<gene>
    <name evidence="2" type="ORF">AAE3_LOCUS9140</name>
</gene>
<keyword evidence="3" id="KW-1185">Reference proteome</keyword>
<dbReference type="PANTHER" id="PTHR14187">
    <property type="entry name" value="ALPHA KINASE/ELONGATION FACTOR 2 KINASE"/>
    <property type="match status" value="1"/>
</dbReference>
<protein>
    <submittedName>
        <fullName evidence="2">Uncharacterized protein</fullName>
    </submittedName>
</protein>
<sequence length="294" mass="32438">MYAYTPTPPLNQPWGARSTQAPQSWFPVWGAQVRPPPRPNGPAPDRDLQREGGLPGRDKLVVSVDFGTTESGVAYSSSTFTDPRSRLVLNWPGTYEIHRKIPTCLVYDATEPESLKAEASIQKLLPKLPPGKMPLDLVTDFLASLWDHAKQEIIKDAHYTDSELERVEVYLTIPLTWNKEGIAILREAAIKAALVQGVGAGDNQWRDRLHLATEAEASFVHCVLNLVVPPHIQERPLNTGKQFLVCTAGGRSVEISSYKVTEIGSSSIPEIAEMPRRSGFIVAVALFLMYVSAN</sequence>
<feature type="compositionally biased region" description="Pro residues" evidence="1">
    <location>
        <begin position="1"/>
        <end position="11"/>
    </location>
</feature>
<feature type="region of interest" description="Disordered" evidence="1">
    <location>
        <begin position="25"/>
        <end position="55"/>
    </location>
</feature>
<evidence type="ECO:0000313" key="2">
    <source>
        <dbReference type="EMBL" id="CAA7266792.1"/>
    </source>
</evidence>
<dbReference type="AlphaFoldDB" id="A0A8S0X4D6"/>
<dbReference type="InterPro" id="IPR043129">
    <property type="entry name" value="ATPase_NBD"/>
</dbReference>